<feature type="transmembrane region" description="Helical" evidence="2">
    <location>
        <begin position="6"/>
        <end position="27"/>
    </location>
</feature>
<evidence type="ECO:0000256" key="2">
    <source>
        <dbReference type="SAM" id="Phobius"/>
    </source>
</evidence>
<evidence type="ECO:0000256" key="1">
    <source>
        <dbReference type="SAM" id="Coils"/>
    </source>
</evidence>
<keyword evidence="1" id="KW-0175">Coiled coil</keyword>
<proteinExistence type="predicted"/>
<evidence type="ECO:0000313" key="4">
    <source>
        <dbReference type="Proteomes" id="UP000050346"/>
    </source>
</evidence>
<protein>
    <submittedName>
        <fullName evidence="3">30S ribosomal protein S13</fullName>
    </submittedName>
</protein>
<dbReference type="PATRIC" id="fig|235272.12.peg.3678"/>
<dbReference type="GO" id="GO:0005840">
    <property type="term" value="C:ribosome"/>
    <property type="evidence" value="ECO:0007669"/>
    <property type="project" value="UniProtKB-KW"/>
</dbReference>
<keyword evidence="2" id="KW-1133">Transmembrane helix</keyword>
<name>A0A0P9TUY9_PSEA0</name>
<keyword evidence="3" id="KW-0687">Ribonucleoprotein</keyword>
<accession>A0A0P9TUY9</accession>
<gene>
    <name evidence="3" type="ORF">ALO71_200115</name>
</gene>
<dbReference type="EMBL" id="LJQG01000218">
    <property type="protein sequence ID" value="KPX17139.1"/>
    <property type="molecule type" value="Genomic_DNA"/>
</dbReference>
<keyword evidence="3" id="KW-0689">Ribosomal protein</keyword>
<evidence type="ECO:0000313" key="3">
    <source>
        <dbReference type="EMBL" id="KPX17139.1"/>
    </source>
</evidence>
<dbReference type="Proteomes" id="UP000050346">
    <property type="component" value="Unassembled WGS sequence"/>
</dbReference>
<dbReference type="RefSeq" id="WP_152625737.1">
    <property type="nucleotide sequence ID" value="NZ_JYHG01000132.1"/>
</dbReference>
<comment type="caution">
    <text evidence="3">The sequence shown here is derived from an EMBL/GenBank/DDBJ whole genome shotgun (WGS) entry which is preliminary data.</text>
</comment>
<dbReference type="AlphaFoldDB" id="A0A0P9TUY9"/>
<feature type="coiled-coil region" evidence="1">
    <location>
        <begin position="45"/>
        <end position="82"/>
    </location>
</feature>
<sequence>MNGRGFDVLILPFLVVFMFLLNVKYLFLPPFTNGMAKDGSGKVVVVTHEETIINKEKEKQRVEQLEKEAEEIKAEYAQAYKDCNSKSYEKYGSTSAISVEYLFNSYTKTCSKTTKMGNLVEGTTGNYTNNFKIIYETEFVRSELRDYMLVYRQ</sequence>
<organism evidence="3 4">
    <name type="scientific">Pseudomonas amygdali pv. dendropanacis</name>
    <dbReference type="NCBI Taxonomy" id="235272"/>
    <lineage>
        <taxon>Bacteria</taxon>
        <taxon>Pseudomonadati</taxon>
        <taxon>Pseudomonadota</taxon>
        <taxon>Gammaproteobacteria</taxon>
        <taxon>Pseudomonadales</taxon>
        <taxon>Pseudomonadaceae</taxon>
        <taxon>Pseudomonas</taxon>
        <taxon>Pseudomonas amygdali</taxon>
    </lineage>
</organism>
<keyword evidence="2" id="KW-0472">Membrane</keyword>
<reference evidence="3 4" key="1">
    <citation type="submission" date="2015-09" db="EMBL/GenBank/DDBJ databases">
        <title>Genome announcement of multiple Pseudomonas syringae strains.</title>
        <authorList>
            <person name="Thakur S."/>
            <person name="Wang P.W."/>
            <person name="Gong Y."/>
            <person name="Weir B.S."/>
            <person name="Guttman D.S."/>
        </authorList>
    </citation>
    <scope>NUCLEOTIDE SEQUENCE [LARGE SCALE GENOMIC DNA]</scope>
    <source>
        <strain evidence="3 4">ICMP9150</strain>
    </source>
</reference>
<keyword evidence="2" id="KW-0812">Transmembrane</keyword>